<evidence type="ECO:0000313" key="3">
    <source>
        <dbReference type="Proteomes" id="UP000766336"/>
    </source>
</evidence>
<dbReference type="Proteomes" id="UP000766336">
    <property type="component" value="Unassembled WGS sequence"/>
</dbReference>
<protein>
    <submittedName>
        <fullName evidence="2">Uncharacterized protein</fullName>
    </submittedName>
</protein>
<evidence type="ECO:0000313" key="2">
    <source>
        <dbReference type="EMBL" id="MBS7809938.1"/>
    </source>
</evidence>
<keyword evidence="1" id="KW-1133">Transmembrane helix</keyword>
<proteinExistence type="predicted"/>
<feature type="transmembrane region" description="Helical" evidence="1">
    <location>
        <begin position="35"/>
        <end position="57"/>
    </location>
</feature>
<reference evidence="2 3" key="1">
    <citation type="submission" date="2021-05" db="EMBL/GenBank/DDBJ databases">
        <title>Roseococcus sp. XZZS9, whole genome shotgun sequencing project.</title>
        <authorList>
            <person name="Zhao G."/>
            <person name="Shen L."/>
        </authorList>
    </citation>
    <scope>NUCLEOTIDE SEQUENCE [LARGE SCALE GENOMIC DNA]</scope>
    <source>
        <strain evidence="2 3">XZZS9</strain>
    </source>
</reference>
<sequence length="110" mass="12206">MNLYFLAMLFLGVAGMIQNRCNIPEMRPEYPPADRAFSLLGLFSFVMWLALIVFGFWKLHWSEPVVAIVGSLCANALVATQGARTWWPAASMALALLGLGMASKLFFEAF</sequence>
<keyword evidence="3" id="KW-1185">Reference proteome</keyword>
<accession>A0ABS5Q8U8</accession>
<dbReference type="RefSeq" id="WP_213668590.1">
    <property type="nucleotide sequence ID" value="NZ_JAHCDA010000001.1"/>
</dbReference>
<evidence type="ECO:0000256" key="1">
    <source>
        <dbReference type="SAM" id="Phobius"/>
    </source>
</evidence>
<keyword evidence="1" id="KW-0472">Membrane</keyword>
<gene>
    <name evidence="2" type="ORF">KHU32_03250</name>
</gene>
<name>A0ABS5Q8U8_9PROT</name>
<comment type="caution">
    <text evidence="2">The sequence shown here is derived from an EMBL/GenBank/DDBJ whole genome shotgun (WGS) entry which is preliminary data.</text>
</comment>
<feature type="transmembrane region" description="Helical" evidence="1">
    <location>
        <begin position="86"/>
        <end position="107"/>
    </location>
</feature>
<keyword evidence="1" id="KW-0812">Transmembrane</keyword>
<dbReference type="EMBL" id="JAHCDA010000001">
    <property type="protein sequence ID" value="MBS7809938.1"/>
    <property type="molecule type" value="Genomic_DNA"/>
</dbReference>
<organism evidence="2 3">
    <name type="scientific">Roseococcus pinisoli</name>
    <dbReference type="NCBI Taxonomy" id="2835040"/>
    <lineage>
        <taxon>Bacteria</taxon>
        <taxon>Pseudomonadati</taxon>
        <taxon>Pseudomonadota</taxon>
        <taxon>Alphaproteobacteria</taxon>
        <taxon>Acetobacterales</taxon>
        <taxon>Roseomonadaceae</taxon>
        <taxon>Roseococcus</taxon>
    </lineage>
</organism>